<sequence>MVNAKDFKETIEAVAHAKKEVYVETLKKELAGAMIDADIINLFTKVANHDADAIGELKNRLTEDA</sequence>
<evidence type="ECO:0000313" key="1">
    <source>
        <dbReference type="EMBL" id="MBD7939543.1"/>
    </source>
</evidence>
<protein>
    <submittedName>
        <fullName evidence="1">Uncharacterized protein</fullName>
    </submittedName>
</protein>
<dbReference type="RefSeq" id="WP_191817205.1">
    <property type="nucleotide sequence ID" value="NZ_JACSQT010000019.1"/>
</dbReference>
<name>A0ABR8QVH5_9BACI</name>
<gene>
    <name evidence="1" type="ORF">H9655_21095</name>
</gene>
<keyword evidence="2" id="KW-1185">Reference proteome</keyword>
<organism evidence="1 2">
    <name type="scientific">Cytobacillus stercorigallinarum</name>
    <dbReference type="NCBI Taxonomy" id="2762240"/>
    <lineage>
        <taxon>Bacteria</taxon>
        <taxon>Bacillati</taxon>
        <taxon>Bacillota</taxon>
        <taxon>Bacilli</taxon>
        <taxon>Bacillales</taxon>
        <taxon>Bacillaceae</taxon>
        <taxon>Cytobacillus</taxon>
    </lineage>
</organism>
<reference evidence="1 2" key="1">
    <citation type="submission" date="2020-08" db="EMBL/GenBank/DDBJ databases">
        <title>A Genomic Blueprint of the Chicken Gut Microbiome.</title>
        <authorList>
            <person name="Gilroy R."/>
            <person name="Ravi A."/>
            <person name="Getino M."/>
            <person name="Pursley I."/>
            <person name="Horton D.L."/>
            <person name="Alikhan N.-F."/>
            <person name="Baker D."/>
            <person name="Gharbi K."/>
            <person name="Hall N."/>
            <person name="Watson M."/>
            <person name="Adriaenssens E.M."/>
            <person name="Foster-Nyarko E."/>
            <person name="Jarju S."/>
            <person name="Secka A."/>
            <person name="Antonio M."/>
            <person name="Oren A."/>
            <person name="Chaudhuri R."/>
            <person name="La Ragione R.M."/>
            <person name="Hildebrand F."/>
            <person name="Pallen M.J."/>
        </authorList>
    </citation>
    <scope>NUCLEOTIDE SEQUENCE [LARGE SCALE GENOMIC DNA]</scope>
    <source>
        <strain evidence="1 2">Sa5YUA1</strain>
    </source>
</reference>
<proteinExistence type="predicted"/>
<dbReference type="EMBL" id="JACSQT010000019">
    <property type="protein sequence ID" value="MBD7939543.1"/>
    <property type="molecule type" value="Genomic_DNA"/>
</dbReference>
<evidence type="ECO:0000313" key="2">
    <source>
        <dbReference type="Proteomes" id="UP000657931"/>
    </source>
</evidence>
<comment type="caution">
    <text evidence="1">The sequence shown here is derived from an EMBL/GenBank/DDBJ whole genome shotgun (WGS) entry which is preliminary data.</text>
</comment>
<dbReference type="Proteomes" id="UP000657931">
    <property type="component" value="Unassembled WGS sequence"/>
</dbReference>
<accession>A0ABR8QVH5</accession>